<accession>R7UGA2</accession>
<reference evidence="12" key="1">
    <citation type="submission" date="2012-12" db="EMBL/GenBank/DDBJ databases">
        <authorList>
            <person name="Hellsten U."/>
            <person name="Grimwood J."/>
            <person name="Chapman J.A."/>
            <person name="Shapiro H."/>
            <person name="Aerts A."/>
            <person name="Otillar R.P."/>
            <person name="Terry A.Y."/>
            <person name="Boore J.L."/>
            <person name="Simakov O."/>
            <person name="Marletaz F."/>
            <person name="Cho S.-J."/>
            <person name="Edsinger-Gonzales E."/>
            <person name="Havlak P."/>
            <person name="Kuo D.-H."/>
            <person name="Larsson T."/>
            <person name="Lv J."/>
            <person name="Arendt D."/>
            <person name="Savage R."/>
            <person name="Osoegawa K."/>
            <person name="de Jong P."/>
            <person name="Lindberg D.R."/>
            <person name="Seaver E.C."/>
            <person name="Weisblat D.A."/>
            <person name="Putnam N.H."/>
            <person name="Grigoriev I.V."/>
            <person name="Rokhsar D.S."/>
        </authorList>
    </citation>
    <scope>NUCLEOTIDE SEQUENCE</scope>
    <source>
        <strain evidence="12">I ESC-2004</strain>
    </source>
</reference>
<feature type="transmembrane region" description="Helical" evidence="9">
    <location>
        <begin position="48"/>
        <end position="71"/>
    </location>
</feature>
<evidence type="ECO:0000256" key="2">
    <source>
        <dbReference type="ARBA" id="ARBA00007863"/>
    </source>
</evidence>
<evidence type="ECO:0008006" key="13">
    <source>
        <dbReference type="Google" id="ProtNLM"/>
    </source>
</evidence>
<comment type="similarity">
    <text evidence="2">Belongs to the SLC35F solute transporter family.</text>
</comment>
<dbReference type="AlphaFoldDB" id="R7UGA2"/>
<dbReference type="STRING" id="283909.R7UGA2"/>
<feature type="transmembrane region" description="Helical" evidence="9">
    <location>
        <begin position="177"/>
        <end position="195"/>
    </location>
</feature>
<dbReference type="SUPFAM" id="SSF103481">
    <property type="entry name" value="Multidrug resistance efflux transporter EmrE"/>
    <property type="match status" value="1"/>
</dbReference>
<evidence type="ECO:0000256" key="3">
    <source>
        <dbReference type="ARBA" id="ARBA00022448"/>
    </source>
</evidence>
<dbReference type="InterPro" id="IPR052221">
    <property type="entry name" value="SLC35F_Transporter"/>
</dbReference>
<dbReference type="Pfam" id="PF06027">
    <property type="entry name" value="SLC35F"/>
    <property type="match status" value="1"/>
</dbReference>
<dbReference type="EnsemblMetazoa" id="CapteT143259">
    <property type="protein sequence ID" value="CapteP143259"/>
    <property type="gene ID" value="CapteG143259"/>
</dbReference>
<feature type="compositionally biased region" description="Polar residues" evidence="8">
    <location>
        <begin position="347"/>
        <end position="358"/>
    </location>
</feature>
<evidence type="ECO:0000256" key="5">
    <source>
        <dbReference type="ARBA" id="ARBA00022989"/>
    </source>
</evidence>
<evidence type="ECO:0000256" key="1">
    <source>
        <dbReference type="ARBA" id="ARBA00004141"/>
    </source>
</evidence>
<comment type="subcellular location">
    <subcellularLocation>
        <location evidence="1">Membrane</location>
        <topology evidence="1">Multi-pass membrane protein</topology>
    </subcellularLocation>
</comment>
<dbReference type="PANTHER" id="PTHR14233:SF4">
    <property type="entry name" value="SOLUTE CARRIER FAMILY 35 MEMBER F2"/>
    <property type="match status" value="1"/>
</dbReference>
<keyword evidence="12" id="KW-1185">Reference proteome</keyword>
<evidence type="ECO:0000313" key="10">
    <source>
        <dbReference type="EMBL" id="ELU05103.1"/>
    </source>
</evidence>
<dbReference type="GO" id="GO:0022857">
    <property type="term" value="F:transmembrane transporter activity"/>
    <property type="evidence" value="ECO:0007669"/>
    <property type="project" value="InterPro"/>
</dbReference>
<evidence type="ECO:0000313" key="11">
    <source>
        <dbReference type="EnsemblMetazoa" id="CapteP143259"/>
    </source>
</evidence>
<feature type="transmembrane region" description="Helical" evidence="9">
    <location>
        <begin position="273"/>
        <end position="292"/>
    </location>
</feature>
<keyword evidence="6 9" id="KW-0472">Membrane</keyword>
<protein>
    <recommendedName>
        <fullName evidence="13">EamA domain-containing protein</fullName>
    </recommendedName>
</protein>
<keyword evidence="3" id="KW-0813">Transport</keyword>
<dbReference type="HOGENOM" id="CLU_039639_0_0_1"/>
<feature type="region of interest" description="Disordered" evidence="8">
    <location>
        <begin position="319"/>
        <end position="358"/>
    </location>
</feature>
<evidence type="ECO:0000256" key="4">
    <source>
        <dbReference type="ARBA" id="ARBA00022692"/>
    </source>
</evidence>
<name>R7UGA2_CAPTE</name>
<reference evidence="11" key="3">
    <citation type="submission" date="2015-06" db="UniProtKB">
        <authorList>
            <consortium name="EnsemblMetazoa"/>
        </authorList>
    </citation>
    <scope>IDENTIFICATION</scope>
</reference>
<proteinExistence type="inferred from homology"/>
<dbReference type="OMA" id="VRYHWAQ"/>
<evidence type="ECO:0000256" key="9">
    <source>
        <dbReference type="SAM" id="Phobius"/>
    </source>
</evidence>
<dbReference type="Proteomes" id="UP000014760">
    <property type="component" value="Unassembled WGS sequence"/>
</dbReference>
<feature type="transmembrane region" description="Helical" evidence="9">
    <location>
        <begin position="118"/>
        <end position="137"/>
    </location>
</feature>
<evidence type="ECO:0000256" key="6">
    <source>
        <dbReference type="ARBA" id="ARBA00023136"/>
    </source>
</evidence>
<dbReference type="EMBL" id="AMQN01007945">
    <property type="status" value="NOT_ANNOTATED_CDS"/>
    <property type="molecule type" value="Genomic_DNA"/>
</dbReference>
<comment type="function">
    <text evidence="7">Putative solute transporter.</text>
</comment>
<feature type="transmembrane region" description="Helical" evidence="9">
    <location>
        <begin position="240"/>
        <end position="261"/>
    </location>
</feature>
<dbReference type="InterPro" id="IPR009262">
    <property type="entry name" value="SLC35_F1/F2/F6"/>
</dbReference>
<dbReference type="GO" id="GO:0016020">
    <property type="term" value="C:membrane"/>
    <property type="evidence" value="ECO:0007669"/>
    <property type="project" value="UniProtKB-SubCell"/>
</dbReference>
<feature type="transmembrane region" description="Helical" evidence="9">
    <location>
        <begin position="298"/>
        <end position="316"/>
    </location>
</feature>
<reference evidence="10 12" key="2">
    <citation type="journal article" date="2013" name="Nature">
        <title>Insights into bilaterian evolution from three spiralian genomes.</title>
        <authorList>
            <person name="Simakov O."/>
            <person name="Marletaz F."/>
            <person name="Cho S.J."/>
            <person name="Edsinger-Gonzales E."/>
            <person name="Havlak P."/>
            <person name="Hellsten U."/>
            <person name="Kuo D.H."/>
            <person name="Larsson T."/>
            <person name="Lv J."/>
            <person name="Arendt D."/>
            <person name="Savage R."/>
            <person name="Osoegawa K."/>
            <person name="de Jong P."/>
            <person name="Grimwood J."/>
            <person name="Chapman J.A."/>
            <person name="Shapiro H."/>
            <person name="Aerts A."/>
            <person name="Otillar R.P."/>
            <person name="Terry A.Y."/>
            <person name="Boore J.L."/>
            <person name="Grigoriev I.V."/>
            <person name="Lindberg D.R."/>
            <person name="Seaver E.C."/>
            <person name="Weisblat D.A."/>
            <person name="Putnam N.H."/>
            <person name="Rokhsar D.S."/>
        </authorList>
    </citation>
    <scope>NUCLEOTIDE SEQUENCE</scope>
    <source>
        <strain evidence="10 12">I ESC-2004</strain>
    </source>
</reference>
<dbReference type="InterPro" id="IPR037185">
    <property type="entry name" value="EmrE-like"/>
</dbReference>
<feature type="transmembrane region" description="Helical" evidence="9">
    <location>
        <begin position="144"/>
        <end position="165"/>
    </location>
</feature>
<dbReference type="OrthoDB" id="429955at2759"/>
<feature type="transmembrane region" description="Helical" evidence="9">
    <location>
        <begin position="92"/>
        <end position="112"/>
    </location>
</feature>
<keyword evidence="5 9" id="KW-1133">Transmembrane helix</keyword>
<sequence>MPSACLNRVIAVLSLLLFRQVLVSILLGQSLSFLICGSAVTSGLLQEYGVYIPTAQSFLNYLLLTLVYTTWLACRSGDKNIVPVMKARGWKYLILAAVDVEANYLVVKAYHYTTVTSVQLLDCFTIPTVLLLSWLFLRARYKLIHFGGVALCLLGVGALVLADVFVGKNSSNATNVLLGDVLVLLGAALYGVSNVGQEFVVRSFDRVEFLGSIGFFGCIINGIQFALIERQEVANVDFSSYQIVLCLLGFACCIFIFYSLVPIVMSRTSAASVNLNLLSADFYALLVGLFLFHYTFHVLYFFSFVFIICGVVVYSVKPPPTSDPSPQSEVSGREEDSLITSRVLAQEYSTDENTQNPA</sequence>
<evidence type="ECO:0000256" key="8">
    <source>
        <dbReference type="SAM" id="MobiDB-lite"/>
    </source>
</evidence>
<keyword evidence="4 9" id="KW-0812">Transmembrane</keyword>
<organism evidence="10">
    <name type="scientific">Capitella teleta</name>
    <name type="common">Polychaete worm</name>
    <dbReference type="NCBI Taxonomy" id="283909"/>
    <lineage>
        <taxon>Eukaryota</taxon>
        <taxon>Metazoa</taxon>
        <taxon>Spiralia</taxon>
        <taxon>Lophotrochozoa</taxon>
        <taxon>Annelida</taxon>
        <taxon>Polychaeta</taxon>
        <taxon>Sedentaria</taxon>
        <taxon>Scolecida</taxon>
        <taxon>Capitellidae</taxon>
        <taxon>Capitella</taxon>
    </lineage>
</organism>
<evidence type="ECO:0000313" key="12">
    <source>
        <dbReference type="Proteomes" id="UP000014760"/>
    </source>
</evidence>
<feature type="transmembrane region" description="Helical" evidence="9">
    <location>
        <begin position="207"/>
        <end position="228"/>
    </location>
</feature>
<dbReference type="EMBL" id="KB301772">
    <property type="protein sequence ID" value="ELU05103.1"/>
    <property type="molecule type" value="Genomic_DNA"/>
</dbReference>
<dbReference type="PANTHER" id="PTHR14233">
    <property type="entry name" value="DUF914-RELATED"/>
    <property type="match status" value="1"/>
</dbReference>
<evidence type="ECO:0000256" key="7">
    <source>
        <dbReference type="ARBA" id="ARBA00037727"/>
    </source>
</evidence>
<gene>
    <name evidence="10" type="ORF">CAPTEDRAFT_143259</name>
</gene>